<feature type="region of interest" description="Disordered" evidence="1">
    <location>
        <begin position="151"/>
        <end position="173"/>
    </location>
</feature>
<evidence type="ECO:0000256" key="1">
    <source>
        <dbReference type="SAM" id="MobiDB-lite"/>
    </source>
</evidence>
<keyword evidence="4" id="KW-1185">Reference proteome</keyword>
<evidence type="ECO:0000259" key="2">
    <source>
        <dbReference type="Pfam" id="PF03732"/>
    </source>
</evidence>
<feature type="domain" description="Retrotransposon gag" evidence="2">
    <location>
        <begin position="297"/>
        <end position="362"/>
    </location>
</feature>
<dbReference type="AlphaFoldDB" id="A0A371GJI4"/>
<evidence type="ECO:0000313" key="4">
    <source>
        <dbReference type="Proteomes" id="UP000257109"/>
    </source>
</evidence>
<comment type="caution">
    <text evidence="3">The sequence shown here is derived from an EMBL/GenBank/DDBJ whole genome shotgun (WGS) entry which is preliminary data.</text>
</comment>
<gene>
    <name evidence="3" type="ORF">CR513_27407</name>
</gene>
<accession>A0A371GJI4</accession>
<feature type="compositionally biased region" description="Basic and acidic residues" evidence="1">
    <location>
        <begin position="1"/>
        <end position="20"/>
    </location>
</feature>
<dbReference type="Proteomes" id="UP000257109">
    <property type="component" value="Unassembled WGS sequence"/>
</dbReference>
<sequence length="666" mass="77061">MTDRKEKAQYRLARRLEKTPNRSPTMSEQRVERKQELIIWAKLGRIPQGHNHMPRKVVLAKGIHSPKAHQPSFQNWARIYKERPSRVGVEVGYELTLPLAFIHIHFNLMNLEGAKKFLHGKLLLIKVEIRVQVSLCDATWDHQSSLASKKIQETQKDARNTKNSKEIKEEDEACNDMKAKERKLKEKTLEAKKIDKQEKLKKGKLNSKEFDVTFNINTFVEYWIVYVSSLHFVLCCNIVRRHSNNRNPQYSEDSHNHLKEFHVECSTMRPHGIPKDYIKIKAFIPLLHGWGCQGLGDMKVMFLEKFFPASRIASTRKEICGVRKHSGETLYEYWERLNKLCATCPCHQINEQLLTQYFYEGLMLMDRRMIDVISGGALIDKTPTTTRNLISNMAGNTQQFGVRESTTSRVVNDDLQTHINQLATIVNQLQSKGAGVVDIVDTNIVEVLITRLKVKNHDHPNLRGKKSFGIVLEVVWKIELMQKMLSMKCRLVLGQDRCRSSLDRDGSDSVSVEHKHGCDRVELDSVSDRRDKVGLDSVHSLNLSQDVILDYQMISKLSILSPCEVHKIRLITHRKTNNEERKKMVKVGMNSPLAQRELDKSSEIFHEHHGCLMRIRTMYPYHLSVEQIGHMKSIITLMTRDEVETGQYGVLHPLRVATHEIRYDTR</sequence>
<proteinExistence type="predicted"/>
<dbReference type="PANTHER" id="PTHR33223:SF3">
    <property type="match status" value="1"/>
</dbReference>
<dbReference type="InterPro" id="IPR005162">
    <property type="entry name" value="Retrotrans_gag_dom"/>
</dbReference>
<feature type="non-terminal residue" evidence="3">
    <location>
        <position position="1"/>
    </location>
</feature>
<organism evidence="3 4">
    <name type="scientific">Mucuna pruriens</name>
    <name type="common">Velvet bean</name>
    <name type="synonym">Dolichos pruriens</name>
    <dbReference type="NCBI Taxonomy" id="157652"/>
    <lineage>
        <taxon>Eukaryota</taxon>
        <taxon>Viridiplantae</taxon>
        <taxon>Streptophyta</taxon>
        <taxon>Embryophyta</taxon>
        <taxon>Tracheophyta</taxon>
        <taxon>Spermatophyta</taxon>
        <taxon>Magnoliopsida</taxon>
        <taxon>eudicotyledons</taxon>
        <taxon>Gunneridae</taxon>
        <taxon>Pentapetalae</taxon>
        <taxon>rosids</taxon>
        <taxon>fabids</taxon>
        <taxon>Fabales</taxon>
        <taxon>Fabaceae</taxon>
        <taxon>Papilionoideae</taxon>
        <taxon>50 kb inversion clade</taxon>
        <taxon>NPAAA clade</taxon>
        <taxon>indigoferoid/millettioid clade</taxon>
        <taxon>Phaseoleae</taxon>
        <taxon>Mucuna</taxon>
    </lineage>
</organism>
<dbReference type="PANTHER" id="PTHR33223">
    <property type="entry name" value="CCHC-TYPE DOMAIN-CONTAINING PROTEIN"/>
    <property type="match status" value="1"/>
</dbReference>
<feature type="region of interest" description="Disordered" evidence="1">
    <location>
        <begin position="1"/>
        <end position="28"/>
    </location>
</feature>
<name>A0A371GJI4_MUCPR</name>
<feature type="compositionally biased region" description="Basic and acidic residues" evidence="1">
    <location>
        <begin position="151"/>
        <end position="168"/>
    </location>
</feature>
<protein>
    <recommendedName>
        <fullName evidence="2">Retrotransposon gag domain-containing protein</fullName>
    </recommendedName>
</protein>
<reference evidence="3" key="1">
    <citation type="submission" date="2018-05" db="EMBL/GenBank/DDBJ databases">
        <title>Draft genome of Mucuna pruriens seed.</title>
        <authorList>
            <person name="Nnadi N.E."/>
            <person name="Vos R."/>
            <person name="Hasami M.H."/>
            <person name="Devisetty U.K."/>
            <person name="Aguiy J.C."/>
        </authorList>
    </citation>
    <scope>NUCLEOTIDE SEQUENCE [LARGE SCALE GENOMIC DNA]</scope>
    <source>
        <strain evidence="3">JCA_2017</strain>
    </source>
</reference>
<evidence type="ECO:0000313" key="3">
    <source>
        <dbReference type="EMBL" id="RDX90704.1"/>
    </source>
</evidence>
<dbReference type="Pfam" id="PF03732">
    <property type="entry name" value="Retrotrans_gag"/>
    <property type="match status" value="1"/>
</dbReference>
<dbReference type="EMBL" id="QJKJ01005313">
    <property type="protein sequence ID" value="RDX90704.1"/>
    <property type="molecule type" value="Genomic_DNA"/>
</dbReference>